<dbReference type="AlphaFoldDB" id="A0A1F7UTU8"/>
<protein>
    <submittedName>
        <fullName evidence="1">Uncharacterized protein</fullName>
    </submittedName>
</protein>
<evidence type="ECO:0000313" key="2">
    <source>
        <dbReference type="Proteomes" id="UP000176846"/>
    </source>
</evidence>
<accession>A0A1F7UTU8</accession>
<dbReference type="Proteomes" id="UP000176846">
    <property type="component" value="Unassembled WGS sequence"/>
</dbReference>
<dbReference type="PROSITE" id="PS51257">
    <property type="entry name" value="PROKAR_LIPOPROTEIN"/>
    <property type="match status" value="1"/>
</dbReference>
<reference evidence="1 2" key="1">
    <citation type="journal article" date="2016" name="Nat. Commun.">
        <title>Thousands of microbial genomes shed light on interconnected biogeochemical processes in an aquifer system.</title>
        <authorList>
            <person name="Anantharaman K."/>
            <person name="Brown C.T."/>
            <person name="Hug L.A."/>
            <person name="Sharon I."/>
            <person name="Castelle C.J."/>
            <person name="Probst A.J."/>
            <person name="Thomas B.C."/>
            <person name="Singh A."/>
            <person name="Wilkins M.J."/>
            <person name="Karaoz U."/>
            <person name="Brodie E.L."/>
            <person name="Williams K.H."/>
            <person name="Hubbard S.S."/>
            <person name="Banfield J.F."/>
        </authorList>
    </citation>
    <scope>NUCLEOTIDE SEQUENCE [LARGE SCALE GENOMIC DNA]</scope>
</reference>
<evidence type="ECO:0000313" key="1">
    <source>
        <dbReference type="EMBL" id="OGL81087.1"/>
    </source>
</evidence>
<organism evidence="1 2">
    <name type="scientific">Candidatus Uhrbacteria bacterium RIFCSPLOWO2_01_FULL_47_25</name>
    <dbReference type="NCBI Taxonomy" id="1802402"/>
    <lineage>
        <taxon>Bacteria</taxon>
        <taxon>Candidatus Uhriibacteriota</taxon>
    </lineage>
</organism>
<comment type="caution">
    <text evidence="1">The sequence shown here is derived from an EMBL/GenBank/DDBJ whole genome shotgun (WGS) entry which is preliminary data.</text>
</comment>
<gene>
    <name evidence="1" type="ORF">A2936_00595</name>
</gene>
<proteinExistence type="predicted"/>
<dbReference type="EMBL" id="MGEK01000033">
    <property type="protein sequence ID" value="OGL81087.1"/>
    <property type="molecule type" value="Genomic_DNA"/>
</dbReference>
<sequence>MAVSKSKGLVGRSLVVIIAVTACWLMPYAARADALPCGWSIKLLSGPACTASSNESFRAKCDFLEVLTEELCQSALRQIPLNLDVHLHSGADGNFVRIVVTAAWRSDELRRRVVWSRQPAKEDFTKDAKDLVQQIVEWLKLNQCPAKPPPFLDA</sequence>
<name>A0A1F7UTU8_9BACT</name>